<name>A0ABS5KLA5_9ACTN</name>
<dbReference type="EMBL" id="JAAFYZ010000018">
    <property type="protein sequence ID" value="MBS2546823.1"/>
    <property type="molecule type" value="Genomic_DNA"/>
</dbReference>
<proteinExistence type="predicted"/>
<sequence length="182" mass="18602">MSGSGDDTHDSNSGSGVSADHEAINALGQMLLSSLTGTDTTAGSGAAGKQLFVTLPANIALSNTSGGLGLTAQKYSQYGDGTVAQNGAGLLPGYCQDGSYYKNAYQAKLKYNTQIAVALSLLQTGKLNNVTLSIYDMVKDLANGLINAATEYANGEQVAYTDLTSLESELGVTAPTPPPPTL</sequence>
<gene>
    <name evidence="1" type="ORF">KGQ19_08070</name>
</gene>
<comment type="caution">
    <text evidence="1">The sequence shown here is derived from an EMBL/GenBank/DDBJ whole genome shotgun (WGS) entry which is preliminary data.</text>
</comment>
<keyword evidence="2" id="KW-1185">Reference proteome</keyword>
<evidence type="ECO:0000313" key="1">
    <source>
        <dbReference type="EMBL" id="MBS2546823.1"/>
    </source>
</evidence>
<dbReference type="Proteomes" id="UP000730482">
    <property type="component" value="Unassembled WGS sequence"/>
</dbReference>
<accession>A0ABS5KLA5</accession>
<organism evidence="1 2">
    <name type="scientific">Catenulispora pinistramenti</name>
    <dbReference type="NCBI Taxonomy" id="2705254"/>
    <lineage>
        <taxon>Bacteria</taxon>
        <taxon>Bacillati</taxon>
        <taxon>Actinomycetota</taxon>
        <taxon>Actinomycetes</taxon>
        <taxon>Catenulisporales</taxon>
        <taxon>Catenulisporaceae</taxon>
        <taxon>Catenulispora</taxon>
    </lineage>
</organism>
<dbReference type="RefSeq" id="WP_212008466.1">
    <property type="nucleotide sequence ID" value="NZ_JAAFYZ010000018.1"/>
</dbReference>
<reference evidence="1 2" key="1">
    <citation type="submission" date="2020-02" db="EMBL/GenBank/DDBJ databases">
        <title>Acidophilic actinobacteria isolated from forest soil.</title>
        <authorList>
            <person name="Golinska P."/>
        </authorList>
    </citation>
    <scope>NUCLEOTIDE SEQUENCE [LARGE SCALE GENOMIC DNA]</scope>
    <source>
        <strain evidence="1 2">NL8</strain>
    </source>
</reference>
<evidence type="ECO:0000313" key="2">
    <source>
        <dbReference type="Proteomes" id="UP000730482"/>
    </source>
</evidence>
<protein>
    <submittedName>
        <fullName evidence="1">Uncharacterized protein</fullName>
    </submittedName>
</protein>